<proteinExistence type="predicted"/>
<accession>A0ACB1A9S8</accession>
<evidence type="ECO:0000313" key="1">
    <source>
        <dbReference type="EMBL" id="CAK5087898.1"/>
    </source>
</evidence>
<protein>
    <submittedName>
        <fullName evidence="1">Uncharacterized protein</fullName>
    </submittedName>
</protein>
<comment type="caution">
    <text evidence="1">The sequence shown here is derived from an EMBL/GenBank/DDBJ whole genome shotgun (WGS) entry which is preliminary data.</text>
</comment>
<reference evidence="1" key="1">
    <citation type="submission" date="2023-11" db="EMBL/GenBank/DDBJ databases">
        <authorList>
            <person name="Poullet M."/>
        </authorList>
    </citation>
    <scope>NUCLEOTIDE SEQUENCE</scope>
    <source>
        <strain evidence="1">E1834</strain>
    </source>
</reference>
<keyword evidence="2" id="KW-1185">Reference proteome</keyword>
<sequence>MYICTTFIFRLYSHPKFPNKMASQCSKVPVPFRTLIYCEGVHYGTEKDWDLIFELFKNENVQVEKERLLNALTCSRDTHSLKMLLTMAIDVNNTNIRLQDKPLVFKYIGNSIIGKKIILDFFIDKWPKIYQGFKDEPFLLSKIISSSIVGKSQRVIDQVENFLRENGKTTMNLDVFKQRLEVIQTNIQWIQKNFNRLSQWFKKHNGNNGKIPSFK</sequence>
<organism evidence="1 2">
    <name type="scientific">Meloidogyne enterolobii</name>
    <name type="common">Root-knot nematode worm</name>
    <name type="synonym">Meloidogyne mayaguensis</name>
    <dbReference type="NCBI Taxonomy" id="390850"/>
    <lineage>
        <taxon>Eukaryota</taxon>
        <taxon>Metazoa</taxon>
        <taxon>Ecdysozoa</taxon>
        <taxon>Nematoda</taxon>
        <taxon>Chromadorea</taxon>
        <taxon>Rhabditida</taxon>
        <taxon>Tylenchina</taxon>
        <taxon>Tylenchomorpha</taxon>
        <taxon>Tylenchoidea</taxon>
        <taxon>Meloidogynidae</taxon>
        <taxon>Meloidogyninae</taxon>
        <taxon>Meloidogyne</taxon>
    </lineage>
</organism>
<name>A0ACB1A9S8_MELEN</name>
<gene>
    <name evidence="1" type="ORF">MENTE1834_LOCUS35521</name>
</gene>
<dbReference type="EMBL" id="CAVMJV010000068">
    <property type="protein sequence ID" value="CAK5087898.1"/>
    <property type="molecule type" value="Genomic_DNA"/>
</dbReference>
<evidence type="ECO:0000313" key="2">
    <source>
        <dbReference type="Proteomes" id="UP001497535"/>
    </source>
</evidence>
<dbReference type="Proteomes" id="UP001497535">
    <property type="component" value="Unassembled WGS sequence"/>
</dbReference>